<keyword evidence="11" id="KW-1185">Reference proteome</keyword>
<evidence type="ECO:0000256" key="2">
    <source>
        <dbReference type="ARBA" id="ARBA00004123"/>
    </source>
</evidence>
<evidence type="ECO:0000256" key="7">
    <source>
        <dbReference type="ARBA" id="ARBA00023242"/>
    </source>
</evidence>
<dbReference type="PANTHER" id="PTHR22930">
    <property type="match status" value="1"/>
</dbReference>
<evidence type="ECO:0000256" key="5">
    <source>
        <dbReference type="ARBA" id="ARBA00022723"/>
    </source>
</evidence>
<feature type="domain" description="DDE Tnp4" evidence="9">
    <location>
        <begin position="172"/>
        <end position="327"/>
    </location>
</feature>
<proteinExistence type="inferred from homology"/>
<dbReference type="GO" id="GO:0016787">
    <property type="term" value="F:hydrolase activity"/>
    <property type="evidence" value="ECO:0007669"/>
    <property type="project" value="UniProtKB-KW"/>
</dbReference>
<evidence type="ECO:0000256" key="8">
    <source>
        <dbReference type="SAM" id="MobiDB-lite"/>
    </source>
</evidence>
<dbReference type="InterPro" id="IPR045249">
    <property type="entry name" value="HARBI1-like"/>
</dbReference>
<evidence type="ECO:0000256" key="4">
    <source>
        <dbReference type="ARBA" id="ARBA00022722"/>
    </source>
</evidence>
<feature type="compositionally biased region" description="Low complexity" evidence="8">
    <location>
        <begin position="19"/>
        <end position="29"/>
    </location>
</feature>
<keyword evidence="7" id="KW-0539">Nucleus</keyword>
<dbReference type="Proteomes" id="UP001632038">
    <property type="component" value="Unassembled WGS sequence"/>
</dbReference>
<evidence type="ECO:0000259" key="9">
    <source>
        <dbReference type="Pfam" id="PF13359"/>
    </source>
</evidence>
<evidence type="ECO:0000313" key="11">
    <source>
        <dbReference type="Proteomes" id="UP001632038"/>
    </source>
</evidence>
<comment type="cofactor">
    <cofactor evidence="1">
        <name>a divalent metal cation</name>
        <dbReference type="ChEBI" id="CHEBI:60240"/>
    </cofactor>
</comment>
<keyword evidence="6" id="KW-0378">Hydrolase</keyword>
<gene>
    <name evidence="10" type="ORF">CASFOL_030423</name>
</gene>
<feature type="region of interest" description="Disordered" evidence="8">
    <location>
        <begin position="1"/>
        <end position="56"/>
    </location>
</feature>
<keyword evidence="4" id="KW-0540">Nuclease</keyword>
<comment type="subcellular location">
    <subcellularLocation>
        <location evidence="2">Nucleus</location>
    </subcellularLocation>
</comment>
<sequence length="378" mass="42294">MGPVRGNKKKRKVEKQAEENSIVSGSSEESSTDWWNVLSKPSAGNPSPSQPPDTFKSTFKVSRKTFDYICSLVKEYMMAKSHFSFANGKPMLLNDQVALALVRLGSGNSLISIGDSFGAHHSTVAQVTWRFVEAIEENGLHHLQWPSSEREATEIKRKFEKIRGLPNCCGAIDTTHITMMLTSSDPEANTWLDSNGNHSMVLQAVVDPDLRFRDIVTGWPGKMNDASVLQSSNLFKLCQKGERLTGPEYVIGDSGFPLLPWLLTPYQGEGLSEIEVEFNKRLVATHVVAQRALTRLKEDWRMIKGEMWRPDKHKLPRFILVCCILHNISIDVEEEVSDDLSLLSSVNHDPGYKQEVCESVDKGGSILRDKLSICFSGR</sequence>
<evidence type="ECO:0000256" key="6">
    <source>
        <dbReference type="ARBA" id="ARBA00022801"/>
    </source>
</evidence>
<dbReference type="PANTHER" id="PTHR22930:SF291">
    <property type="entry name" value="EXPRESSED PROTEIN"/>
    <property type="match status" value="1"/>
</dbReference>
<keyword evidence="5" id="KW-0479">Metal-binding</keyword>
<dbReference type="AlphaFoldDB" id="A0ABD3C937"/>
<organism evidence="10 11">
    <name type="scientific">Castilleja foliolosa</name>
    <dbReference type="NCBI Taxonomy" id="1961234"/>
    <lineage>
        <taxon>Eukaryota</taxon>
        <taxon>Viridiplantae</taxon>
        <taxon>Streptophyta</taxon>
        <taxon>Embryophyta</taxon>
        <taxon>Tracheophyta</taxon>
        <taxon>Spermatophyta</taxon>
        <taxon>Magnoliopsida</taxon>
        <taxon>eudicotyledons</taxon>
        <taxon>Gunneridae</taxon>
        <taxon>Pentapetalae</taxon>
        <taxon>asterids</taxon>
        <taxon>lamiids</taxon>
        <taxon>Lamiales</taxon>
        <taxon>Orobanchaceae</taxon>
        <taxon>Pedicularideae</taxon>
        <taxon>Castillejinae</taxon>
        <taxon>Castilleja</taxon>
    </lineage>
</organism>
<comment type="similarity">
    <text evidence="3">Belongs to the HARBI1 family.</text>
</comment>
<evidence type="ECO:0000256" key="3">
    <source>
        <dbReference type="ARBA" id="ARBA00006958"/>
    </source>
</evidence>
<name>A0ABD3C937_9LAMI</name>
<dbReference type="GO" id="GO:0004518">
    <property type="term" value="F:nuclease activity"/>
    <property type="evidence" value="ECO:0007669"/>
    <property type="project" value="UniProtKB-KW"/>
</dbReference>
<protein>
    <recommendedName>
        <fullName evidence="9">DDE Tnp4 domain-containing protein</fullName>
    </recommendedName>
</protein>
<dbReference type="GO" id="GO:0005634">
    <property type="term" value="C:nucleus"/>
    <property type="evidence" value="ECO:0007669"/>
    <property type="project" value="UniProtKB-SubCell"/>
</dbReference>
<dbReference type="Pfam" id="PF13359">
    <property type="entry name" value="DDE_Tnp_4"/>
    <property type="match status" value="1"/>
</dbReference>
<evidence type="ECO:0000313" key="10">
    <source>
        <dbReference type="EMBL" id="KAL3625894.1"/>
    </source>
</evidence>
<dbReference type="GO" id="GO:0046872">
    <property type="term" value="F:metal ion binding"/>
    <property type="evidence" value="ECO:0007669"/>
    <property type="project" value="UniProtKB-KW"/>
</dbReference>
<dbReference type="InterPro" id="IPR027806">
    <property type="entry name" value="HARBI1_dom"/>
</dbReference>
<accession>A0ABD3C937</accession>
<evidence type="ECO:0000256" key="1">
    <source>
        <dbReference type="ARBA" id="ARBA00001968"/>
    </source>
</evidence>
<dbReference type="EMBL" id="JAVIJP010000048">
    <property type="protein sequence ID" value="KAL3625894.1"/>
    <property type="molecule type" value="Genomic_DNA"/>
</dbReference>
<comment type="caution">
    <text evidence="10">The sequence shown here is derived from an EMBL/GenBank/DDBJ whole genome shotgun (WGS) entry which is preliminary data.</text>
</comment>
<feature type="compositionally biased region" description="Basic residues" evidence="8">
    <location>
        <begin position="1"/>
        <end position="13"/>
    </location>
</feature>
<reference evidence="11" key="1">
    <citation type="journal article" date="2024" name="IScience">
        <title>Strigolactones Initiate the Formation of Haustorium-like Structures in Castilleja.</title>
        <authorList>
            <person name="Buerger M."/>
            <person name="Peterson D."/>
            <person name="Chory J."/>
        </authorList>
    </citation>
    <scope>NUCLEOTIDE SEQUENCE [LARGE SCALE GENOMIC DNA]</scope>
</reference>